<evidence type="ECO:0000313" key="3">
    <source>
        <dbReference type="Proteomes" id="UP001500957"/>
    </source>
</evidence>
<dbReference type="PANTHER" id="PTHR23026:SF123">
    <property type="entry name" value="NAD(P)H NITROREDUCTASE RV3131-RELATED"/>
    <property type="match status" value="1"/>
</dbReference>
<feature type="domain" description="Nitroreductase" evidence="1">
    <location>
        <begin position="10"/>
        <end position="177"/>
    </location>
</feature>
<dbReference type="Pfam" id="PF00881">
    <property type="entry name" value="Nitroreductase"/>
    <property type="match status" value="1"/>
</dbReference>
<dbReference type="EMBL" id="BAAAHE010000014">
    <property type="protein sequence ID" value="GAA0617049.1"/>
    <property type="molecule type" value="Genomic_DNA"/>
</dbReference>
<protein>
    <submittedName>
        <fullName evidence="2">Nitroreductase family protein</fullName>
    </submittedName>
</protein>
<accession>A0ABN1GRD6</accession>
<comment type="caution">
    <text evidence="2">The sequence shown here is derived from an EMBL/GenBank/DDBJ whole genome shotgun (WGS) entry which is preliminary data.</text>
</comment>
<dbReference type="Proteomes" id="UP001500957">
    <property type="component" value="Unassembled WGS sequence"/>
</dbReference>
<dbReference type="InterPro" id="IPR029479">
    <property type="entry name" value="Nitroreductase"/>
</dbReference>
<evidence type="ECO:0000313" key="2">
    <source>
        <dbReference type="EMBL" id="GAA0617049.1"/>
    </source>
</evidence>
<dbReference type="InterPro" id="IPR050627">
    <property type="entry name" value="Nitroreductase/BluB"/>
</dbReference>
<proteinExistence type="predicted"/>
<gene>
    <name evidence="2" type="ORF">GCM10009547_19020</name>
</gene>
<evidence type="ECO:0000259" key="1">
    <source>
        <dbReference type="Pfam" id="PF00881"/>
    </source>
</evidence>
<sequence length="219" mass="24195">MDVREALYTTRAMRRLAPDPVPDEVLMRILDAAIRAPSAGNAHAFRFLVVRDADTKKALQVLYREALDELYRTRYARAADAVRAGTADPSQQRVTASANHLADSLHTAPVLLFAYGLSNGASSVFPAVWSACLAARAEGLGSTVTTLLKARRAEVDALLGRPPDSEYEMFAMIPIGRPLGRWGVAQRRPLHEMVYTERWACPPDWNCDRPLWPEPEGAP</sequence>
<dbReference type="SUPFAM" id="SSF55469">
    <property type="entry name" value="FMN-dependent nitroreductase-like"/>
    <property type="match status" value="1"/>
</dbReference>
<reference evidence="2 3" key="1">
    <citation type="journal article" date="2019" name="Int. J. Syst. Evol. Microbiol.">
        <title>The Global Catalogue of Microorganisms (GCM) 10K type strain sequencing project: providing services to taxonomists for standard genome sequencing and annotation.</title>
        <authorList>
            <consortium name="The Broad Institute Genomics Platform"/>
            <consortium name="The Broad Institute Genome Sequencing Center for Infectious Disease"/>
            <person name="Wu L."/>
            <person name="Ma J."/>
        </authorList>
    </citation>
    <scope>NUCLEOTIDE SEQUENCE [LARGE SCALE GENOMIC DNA]</scope>
    <source>
        <strain evidence="2 3">JCM 10671</strain>
    </source>
</reference>
<dbReference type="Gene3D" id="3.40.109.10">
    <property type="entry name" value="NADH Oxidase"/>
    <property type="match status" value="1"/>
</dbReference>
<keyword evidence="3" id="KW-1185">Reference proteome</keyword>
<dbReference type="PANTHER" id="PTHR23026">
    <property type="entry name" value="NADPH NITROREDUCTASE"/>
    <property type="match status" value="1"/>
</dbReference>
<name>A0ABN1GRD6_9ACTN</name>
<dbReference type="InterPro" id="IPR000415">
    <property type="entry name" value="Nitroreductase-like"/>
</dbReference>
<dbReference type="RefSeq" id="WP_344604000.1">
    <property type="nucleotide sequence ID" value="NZ_BAAAHE010000014.1"/>
</dbReference>
<dbReference type="CDD" id="cd02062">
    <property type="entry name" value="Nitro_FMN_reductase"/>
    <property type="match status" value="1"/>
</dbReference>
<organism evidence="2 3">
    <name type="scientific">Sporichthya brevicatena</name>
    <dbReference type="NCBI Taxonomy" id="171442"/>
    <lineage>
        <taxon>Bacteria</taxon>
        <taxon>Bacillati</taxon>
        <taxon>Actinomycetota</taxon>
        <taxon>Actinomycetes</taxon>
        <taxon>Sporichthyales</taxon>
        <taxon>Sporichthyaceae</taxon>
        <taxon>Sporichthya</taxon>
    </lineage>
</organism>